<dbReference type="Pfam" id="PF00443">
    <property type="entry name" value="UCH"/>
    <property type="match status" value="1"/>
</dbReference>
<keyword evidence="10" id="KW-0862">Zinc</keyword>
<dbReference type="EC" id="3.4.19.12" evidence="3"/>
<dbReference type="PANTHER" id="PTHR21646:SF17">
    <property type="entry name" value="UBIQUITIN CARBOXYL-TERMINAL HYDROLASE 2"/>
    <property type="match status" value="1"/>
</dbReference>
<evidence type="ECO:0000256" key="10">
    <source>
        <dbReference type="ARBA" id="ARBA00022833"/>
    </source>
</evidence>
<dbReference type="GO" id="GO:0046872">
    <property type="term" value="F:metal ion binding"/>
    <property type="evidence" value="ECO:0007669"/>
    <property type="project" value="UniProtKB-KW"/>
</dbReference>
<dbReference type="SUPFAM" id="SSF54001">
    <property type="entry name" value="Cysteine proteinases"/>
    <property type="match status" value="1"/>
</dbReference>
<dbReference type="PANTHER" id="PTHR21646">
    <property type="entry name" value="UBIQUITIN CARBOXYL-TERMINAL HYDROLASE"/>
    <property type="match status" value="1"/>
</dbReference>
<keyword evidence="4" id="KW-0963">Cytoplasm</keyword>
<dbReference type="GO" id="GO:0004843">
    <property type="term" value="F:cysteine-type deubiquitinase activity"/>
    <property type="evidence" value="ECO:0007669"/>
    <property type="project" value="UniProtKB-EC"/>
</dbReference>
<dbReference type="Proteomes" id="UP001356427">
    <property type="component" value="Unassembled WGS sequence"/>
</dbReference>
<dbReference type="GO" id="GO:0048471">
    <property type="term" value="C:perinuclear region of cytoplasm"/>
    <property type="evidence" value="ECO:0007669"/>
    <property type="project" value="UniProtKB-SubCell"/>
</dbReference>
<dbReference type="GO" id="GO:0006508">
    <property type="term" value="P:proteolysis"/>
    <property type="evidence" value="ECO:0007669"/>
    <property type="project" value="UniProtKB-KW"/>
</dbReference>
<feature type="domain" description="USP" evidence="11">
    <location>
        <begin position="1"/>
        <end position="228"/>
    </location>
</feature>
<dbReference type="Gene3D" id="3.90.70.10">
    <property type="entry name" value="Cysteine proteinases"/>
    <property type="match status" value="1"/>
</dbReference>
<keyword evidence="7" id="KW-0833">Ubl conjugation pathway</keyword>
<evidence type="ECO:0000256" key="2">
    <source>
        <dbReference type="ARBA" id="ARBA00004556"/>
    </source>
</evidence>
<name>A0AAN8Q8Y2_9TELE</name>
<evidence type="ECO:0000256" key="4">
    <source>
        <dbReference type="ARBA" id="ARBA00022490"/>
    </source>
</evidence>
<keyword evidence="9" id="KW-0788">Thiol protease</keyword>
<keyword evidence="8" id="KW-0378">Hydrolase</keyword>
<evidence type="ECO:0000256" key="5">
    <source>
        <dbReference type="ARBA" id="ARBA00022670"/>
    </source>
</evidence>
<evidence type="ECO:0000256" key="9">
    <source>
        <dbReference type="ARBA" id="ARBA00022807"/>
    </source>
</evidence>
<comment type="subcellular location">
    <subcellularLocation>
        <location evidence="2">Cytoplasm</location>
        <location evidence="2">Perinuclear region</location>
    </subcellularLocation>
</comment>
<protein>
    <recommendedName>
        <fullName evidence="3">ubiquitinyl hydrolase 1</fullName>
        <ecNumber evidence="3">3.4.19.12</ecNumber>
    </recommendedName>
</protein>
<dbReference type="PROSITE" id="PS50235">
    <property type="entry name" value="USP_3"/>
    <property type="match status" value="1"/>
</dbReference>
<dbReference type="AlphaFoldDB" id="A0AAN8Q8Y2"/>
<organism evidence="12 13">
    <name type="scientific">Coregonus suidteri</name>
    <dbReference type="NCBI Taxonomy" id="861788"/>
    <lineage>
        <taxon>Eukaryota</taxon>
        <taxon>Metazoa</taxon>
        <taxon>Chordata</taxon>
        <taxon>Craniata</taxon>
        <taxon>Vertebrata</taxon>
        <taxon>Euteleostomi</taxon>
        <taxon>Actinopterygii</taxon>
        <taxon>Neopterygii</taxon>
        <taxon>Teleostei</taxon>
        <taxon>Protacanthopterygii</taxon>
        <taxon>Salmoniformes</taxon>
        <taxon>Salmonidae</taxon>
        <taxon>Coregoninae</taxon>
        <taxon>Coregonus</taxon>
    </lineage>
</organism>
<keyword evidence="6" id="KW-0479">Metal-binding</keyword>
<keyword evidence="5" id="KW-0645">Protease</keyword>
<reference evidence="12 13" key="1">
    <citation type="submission" date="2021-04" db="EMBL/GenBank/DDBJ databases">
        <authorList>
            <person name="De Guttry C."/>
            <person name="Zahm M."/>
            <person name="Klopp C."/>
            <person name="Cabau C."/>
            <person name="Louis A."/>
            <person name="Berthelot C."/>
            <person name="Parey E."/>
            <person name="Roest Crollius H."/>
            <person name="Montfort J."/>
            <person name="Robinson-Rechavi M."/>
            <person name="Bucao C."/>
            <person name="Bouchez O."/>
            <person name="Gislard M."/>
            <person name="Lluch J."/>
            <person name="Milhes M."/>
            <person name="Lampietro C."/>
            <person name="Lopez Roques C."/>
            <person name="Donnadieu C."/>
            <person name="Braasch I."/>
            <person name="Desvignes T."/>
            <person name="Postlethwait J."/>
            <person name="Bobe J."/>
            <person name="Wedekind C."/>
            <person name="Guiguen Y."/>
        </authorList>
    </citation>
    <scope>NUCLEOTIDE SEQUENCE [LARGE SCALE GENOMIC DNA]</scope>
    <source>
        <strain evidence="12">Cs_M1</strain>
        <tissue evidence="12">Blood</tissue>
    </source>
</reference>
<dbReference type="InterPro" id="IPR050185">
    <property type="entry name" value="Ub_carboxyl-term_hydrolase"/>
</dbReference>
<keyword evidence="13" id="KW-1185">Reference proteome</keyword>
<evidence type="ECO:0000259" key="11">
    <source>
        <dbReference type="PROSITE" id="PS50235"/>
    </source>
</evidence>
<evidence type="ECO:0000256" key="8">
    <source>
        <dbReference type="ARBA" id="ARBA00022801"/>
    </source>
</evidence>
<evidence type="ECO:0000313" key="12">
    <source>
        <dbReference type="EMBL" id="KAK6295745.1"/>
    </source>
</evidence>
<dbReference type="GO" id="GO:0016579">
    <property type="term" value="P:protein deubiquitination"/>
    <property type="evidence" value="ECO:0007669"/>
    <property type="project" value="InterPro"/>
</dbReference>
<accession>A0AAN8Q8Y2</accession>
<dbReference type="InterPro" id="IPR038765">
    <property type="entry name" value="Papain-like_cys_pep_sf"/>
</dbReference>
<gene>
    <name evidence="12" type="ORF">J4Q44_G00334580</name>
</gene>
<proteinExistence type="predicted"/>
<dbReference type="EMBL" id="JAGTTL010000033">
    <property type="protein sequence ID" value="KAK6295745.1"/>
    <property type="molecule type" value="Genomic_DNA"/>
</dbReference>
<dbReference type="InterPro" id="IPR001394">
    <property type="entry name" value="Peptidase_C19_UCH"/>
</dbReference>
<sequence length="233" mass="25831">MPSISISHTTAYRLPKNGRPLLSRCFEGRERAESSGLVWLGAGVPTFVVSSGNTHNSGIDCLHNSLPLPTRPLTKTADTNTEFAKLLSRPCGRSSESSEARSGPYRVFKTQIQEIDIAPQISLGIQASNSNVPVLSLSVPFCTCASPTVRRPQRFLRFLLGRVLHKGVDAVYNLYVQSLRHDHGRHYTAYCRNPTSGEWYTFNDSRVTPMSSSQVRSSDAYVLFYELASSSRM</sequence>
<evidence type="ECO:0000256" key="6">
    <source>
        <dbReference type="ARBA" id="ARBA00022723"/>
    </source>
</evidence>
<dbReference type="InterPro" id="IPR028889">
    <property type="entry name" value="USP"/>
</dbReference>
<evidence type="ECO:0000256" key="7">
    <source>
        <dbReference type="ARBA" id="ARBA00022786"/>
    </source>
</evidence>
<comment type="caution">
    <text evidence="12">The sequence shown here is derived from an EMBL/GenBank/DDBJ whole genome shotgun (WGS) entry which is preliminary data.</text>
</comment>
<evidence type="ECO:0000256" key="1">
    <source>
        <dbReference type="ARBA" id="ARBA00000707"/>
    </source>
</evidence>
<evidence type="ECO:0000256" key="3">
    <source>
        <dbReference type="ARBA" id="ARBA00012759"/>
    </source>
</evidence>
<evidence type="ECO:0000313" key="13">
    <source>
        <dbReference type="Proteomes" id="UP001356427"/>
    </source>
</evidence>
<comment type="catalytic activity">
    <reaction evidence="1">
        <text>Thiol-dependent hydrolysis of ester, thioester, amide, peptide and isopeptide bonds formed by the C-terminal Gly of ubiquitin (a 76-residue protein attached to proteins as an intracellular targeting signal).</text>
        <dbReference type="EC" id="3.4.19.12"/>
    </reaction>
</comment>